<dbReference type="InterPro" id="IPR003879">
    <property type="entry name" value="Butyrophylin_SPRY"/>
</dbReference>
<dbReference type="Proteomes" id="UP001187315">
    <property type="component" value="Unassembled WGS sequence"/>
</dbReference>
<dbReference type="InterPro" id="IPR043136">
    <property type="entry name" value="B30.2/SPRY_sf"/>
</dbReference>
<dbReference type="FunFam" id="2.60.120.920:FF:000004">
    <property type="entry name" value="Butyrophilin subfamily 1 member A1"/>
    <property type="match status" value="1"/>
</dbReference>
<reference evidence="3" key="1">
    <citation type="submission" date="2023-08" db="EMBL/GenBank/DDBJ databases">
        <title>Pelteobagrus vachellii genome.</title>
        <authorList>
            <person name="Liu H."/>
        </authorList>
    </citation>
    <scope>NUCLEOTIDE SEQUENCE</scope>
    <source>
        <strain evidence="3">PRFRI_2022a</strain>
        <tissue evidence="3">Muscle</tissue>
    </source>
</reference>
<feature type="region of interest" description="Disordered" evidence="1">
    <location>
        <begin position="1"/>
        <end position="35"/>
    </location>
</feature>
<protein>
    <recommendedName>
        <fullName evidence="2">B30.2/SPRY domain-containing protein</fullName>
    </recommendedName>
</protein>
<dbReference type="InterPro" id="IPR001870">
    <property type="entry name" value="B30.2/SPRY"/>
</dbReference>
<organism evidence="3 4">
    <name type="scientific">Tachysurus vachellii</name>
    <name type="common">Darkbarbel catfish</name>
    <name type="synonym">Pelteobagrus vachellii</name>
    <dbReference type="NCBI Taxonomy" id="175792"/>
    <lineage>
        <taxon>Eukaryota</taxon>
        <taxon>Metazoa</taxon>
        <taxon>Chordata</taxon>
        <taxon>Craniata</taxon>
        <taxon>Vertebrata</taxon>
        <taxon>Euteleostomi</taxon>
        <taxon>Actinopterygii</taxon>
        <taxon>Neopterygii</taxon>
        <taxon>Teleostei</taxon>
        <taxon>Ostariophysi</taxon>
        <taxon>Siluriformes</taxon>
        <taxon>Bagridae</taxon>
        <taxon>Tachysurus</taxon>
    </lineage>
</organism>
<dbReference type="PRINTS" id="PR01407">
    <property type="entry name" value="BUTYPHLNCDUF"/>
</dbReference>
<sequence length="441" mass="51174">MERVGKREHRTENREQRKTTSKRRNYSMAEKSQPVSQTMFPIDWQSMPSKLTTEFPEKATAAHSMPWNKPNLSNNKSDLVQIQSLGECFQLLTDMAKELDDISKERNKSTLQRYKQVSGEDSVPVDVESSKNLILSWAKELDMLNMSRGVTKKAFMKTETTEMNKIDVCDISKDSERIMNWAQELQAVTENLCLTDGELKHILTNHRKKHRKLDEVLPFLEFVVWSLLSNDTEEDVSKMWLAAKQRTWKTSSQKYIPNSVWQWIQSATVDVHLDSSSCFPWLYVSEDKLEVYELQEPPQLQQWENSQKFDKQPFVLGLNRLSIGRHYWEVKVPAKGKWRLGVAAASAQRKGRFHIVPETGYWTICNRPKSIRVCTDPHIDLPNSVPLQVVGVYVDYEEGQVSFYNAKSRFHIYTFSETFREVLFPVFACLDGNTVLKICTS</sequence>
<name>A0AA88T497_TACVA</name>
<evidence type="ECO:0000259" key="2">
    <source>
        <dbReference type="PROSITE" id="PS50188"/>
    </source>
</evidence>
<dbReference type="InterPro" id="IPR050143">
    <property type="entry name" value="TRIM/RBCC"/>
</dbReference>
<evidence type="ECO:0000256" key="1">
    <source>
        <dbReference type="SAM" id="MobiDB-lite"/>
    </source>
</evidence>
<feature type="compositionally biased region" description="Basic and acidic residues" evidence="1">
    <location>
        <begin position="1"/>
        <end position="18"/>
    </location>
</feature>
<accession>A0AA88T497</accession>
<dbReference type="InterPro" id="IPR013320">
    <property type="entry name" value="ConA-like_dom_sf"/>
</dbReference>
<feature type="domain" description="B30.2/SPRY" evidence="2">
    <location>
        <begin position="251"/>
        <end position="441"/>
    </location>
</feature>
<dbReference type="SUPFAM" id="SSF49899">
    <property type="entry name" value="Concanavalin A-like lectins/glucanases"/>
    <property type="match status" value="1"/>
</dbReference>
<comment type="caution">
    <text evidence="3">The sequence shown here is derived from an EMBL/GenBank/DDBJ whole genome shotgun (WGS) entry which is preliminary data.</text>
</comment>
<dbReference type="CDD" id="cd13733">
    <property type="entry name" value="SPRY_PRY_C-I_1"/>
    <property type="match status" value="1"/>
</dbReference>
<dbReference type="AlphaFoldDB" id="A0AA88T497"/>
<dbReference type="EMBL" id="JAVHJS010000004">
    <property type="protein sequence ID" value="KAK2860507.1"/>
    <property type="molecule type" value="Genomic_DNA"/>
</dbReference>
<proteinExistence type="predicted"/>
<dbReference type="PANTHER" id="PTHR24103">
    <property type="entry name" value="E3 UBIQUITIN-PROTEIN LIGASE TRIM"/>
    <property type="match status" value="1"/>
</dbReference>
<dbReference type="SMART" id="SM00449">
    <property type="entry name" value="SPRY"/>
    <property type="match status" value="1"/>
</dbReference>
<keyword evidence="4" id="KW-1185">Reference proteome</keyword>
<dbReference type="PROSITE" id="PS50188">
    <property type="entry name" value="B302_SPRY"/>
    <property type="match status" value="1"/>
</dbReference>
<dbReference type="Gene3D" id="2.60.120.920">
    <property type="match status" value="1"/>
</dbReference>
<dbReference type="Pfam" id="PF00622">
    <property type="entry name" value="SPRY"/>
    <property type="match status" value="1"/>
</dbReference>
<dbReference type="InterPro" id="IPR003877">
    <property type="entry name" value="SPRY_dom"/>
</dbReference>
<evidence type="ECO:0000313" key="4">
    <source>
        <dbReference type="Proteomes" id="UP001187315"/>
    </source>
</evidence>
<gene>
    <name evidence="3" type="ORF">Q7C36_004673</name>
</gene>
<evidence type="ECO:0000313" key="3">
    <source>
        <dbReference type="EMBL" id="KAK2860507.1"/>
    </source>
</evidence>